<feature type="signal peptide" evidence="4">
    <location>
        <begin position="1"/>
        <end position="30"/>
    </location>
</feature>
<dbReference type="PANTHER" id="PTHR35089">
    <property type="entry name" value="CHAPERONE PROTEIN SKP"/>
    <property type="match status" value="1"/>
</dbReference>
<keyword evidence="6" id="KW-1185">Reference proteome</keyword>
<dbReference type="RefSeq" id="WP_382421821.1">
    <property type="nucleotide sequence ID" value="NZ_JBHSCW010000003.1"/>
</dbReference>
<dbReference type="Proteomes" id="UP001595799">
    <property type="component" value="Unassembled WGS sequence"/>
</dbReference>
<dbReference type="SMART" id="SM00935">
    <property type="entry name" value="OmpH"/>
    <property type="match status" value="1"/>
</dbReference>
<dbReference type="Pfam" id="PF03938">
    <property type="entry name" value="OmpH"/>
    <property type="match status" value="1"/>
</dbReference>
<feature type="chain" id="PRO_5045691878" evidence="4">
    <location>
        <begin position="31"/>
        <end position="189"/>
    </location>
</feature>
<evidence type="ECO:0000313" key="5">
    <source>
        <dbReference type="EMBL" id="MFC4351491.1"/>
    </source>
</evidence>
<dbReference type="InterPro" id="IPR024930">
    <property type="entry name" value="Skp_dom_sf"/>
</dbReference>
<evidence type="ECO:0000256" key="2">
    <source>
        <dbReference type="ARBA" id="ARBA00022729"/>
    </source>
</evidence>
<gene>
    <name evidence="5" type="ORF">ACFOW6_08055</name>
</gene>
<dbReference type="PANTHER" id="PTHR35089:SF1">
    <property type="entry name" value="CHAPERONE PROTEIN SKP"/>
    <property type="match status" value="1"/>
</dbReference>
<feature type="region of interest" description="Disordered" evidence="3">
    <location>
        <begin position="66"/>
        <end position="92"/>
    </location>
</feature>
<dbReference type="EMBL" id="JBHSCW010000003">
    <property type="protein sequence ID" value="MFC4351491.1"/>
    <property type="molecule type" value="Genomic_DNA"/>
</dbReference>
<organism evidence="5 6">
    <name type="scientific">Fodinicurvata halophila</name>
    <dbReference type="NCBI Taxonomy" id="1419723"/>
    <lineage>
        <taxon>Bacteria</taxon>
        <taxon>Pseudomonadati</taxon>
        <taxon>Pseudomonadota</taxon>
        <taxon>Alphaproteobacteria</taxon>
        <taxon>Rhodospirillales</taxon>
        <taxon>Rhodovibrionaceae</taxon>
        <taxon>Fodinicurvata</taxon>
    </lineage>
</organism>
<dbReference type="Gene3D" id="3.30.910.20">
    <property type="entry name" value="Skp domain"/>
    <property type="match status" value="1"/>
</dbReference>
<comment type="caution">
    <text evidence="5">The sequence shown here is derived from an EMBL/GenBank/DDBJ whole genome shotgun (WGS) entry which is preliminary data.</text>
</comment>
<name>A0ABV8UKX2_9PROT</name>
<evidence type="ECO:0000256" key="1">
    <source>
        <dbReference type="ARBA" id="ARBA00009091"/>
    </source>
</evidence>
<keyword evidence="2 4" id="KW-0732">Signal</keyword>
<evidence type="ECO:0000256" key="4">
    <source>
        <dbReference type="SAM" id="SignalP"/>
    </source>
</evidence>
<reference evidence="6" key="1">
    <citation type="journal article" date="2019" name="Int. J. Syst. Evol. Microbiol.">
        <title>The Global Catalogue of Microorganisms (GCM) 10K type strain sequencing project: providing services to taxonomists for standard genome sequencing and annotation.</title>
        <authorList>
            <consortium name="The Broad Institute Genomics Platform"/>
            <consortium name="The Broad Institute Genome Sequencing Center for Infectious Disease"/>
            <person name="Wu L."/>
            <person name="Ma J."/>
        </authorList>
    </citation>
    <scope>NUCLEOTIDE SEQUENCE [LARGE SCALE GENOMIC DNA]</scope>
    <source>
        <strain evidence="6">CECT 8472</strain>
    </source>
</reference>
<dbReference type="SUPFAM" id="SSF111384">
    <property type="entry name" value="OmpH-like"/>
    <property type="match status" value="1"/>
</dbReference>
<dbReference type="InterPro" id="IPR005632">
    <property type="entry name" value="Chaperone_Skp"/>
</dbReference>
<protein>
    <submittedName>
        <fullName evidence="5">OmpH family outer membrane protein</fullName>
    </submittedName>
</protein>
<sequence length="189" mass="20934">MTLGKSFLTGLAASAFSLLVIIGSATQVTAQDAPPTPSILVVDLQQVMRESVAMKGLREEAEAKRSEMEQKLQEQEQSLREEDEALSRQRTVLSSDAFEEKRSQLEQKFGQFQSEANTEMGRLDEAYSEAVGEVEYTVVKISDAIASERGANMVIPKSTLLLVHDDFEITDEVISRLNEQMPSVSMSLE</sequence>
<evidence type="ECO:0000313" key="6">
    <source>
        <dbReference type="Proteomes" id="UP001595799"/>
    </source>
</evidence>
<proteinExistence type="inferred from homology"/>
<comment type="similarity">
    <text evidence="1">Belongs to the Skp family.</text>
</comment>
<feature type="compositionally biased region" description="Basic and acidic residues" evidence="3">
    <location>
        <begin position="66"/>
        <end position="80"/>
    </location>
</feature>
<accession>A0ABV8UKX2</accession>
<evidence type="ECO:0000256" key="3">
    <source>
        <dbReference type="SAM" id="MobiDB-lite"/>
    </source>
</evidence>